<evidence type="ECO:0000256" key="2">
    <source>
        <dbReference type="ARBA" id="ARBA00022692"/>
    </source>
</evidence>
<dbReference type="GO" id="GO:0004671">
    <property type="term" value="F:protein C-terminal S-isoprenylcysteine carboxyl O-methyltransferase activity"/>
    <property type="evidence" value="ECO:0007669"/>
    <property type="project" value="InterPro"/>
</dbReference>
<dbReference type="Pfam" id="PF04140">
    <property type="entry name" value="ICMT"/>
    <property type="match status" value="1"/>
</dbReference>
<sequence length="184" mass="20632">MLSEAVLVLAVALVGGQRLLELVLARRNERRARARGAVERGRGHYPFIVALHTLWLVSTLVESLLRGPELPVFWPVPLALFLLVQPLRYWALFSLGESWNTKILVVPGAKPVRRGPYRYLNHPNYVVVVVEILAFPLILGAWVTGLVFTVLNAAVLYVRIREENRALAEVAVSGQQELKVDKPE</sequence>
<name>A0A6J4R1A2_9ACTN</name>
<dbReference type="EMBL" id="CADCVE010000084">
    <property type="protein sequence ID" value="CAA9461262.1"/>
    <property type="molecule type" value="Genomic_DNA"/>
</dbReference>
<dbReference type="PANTHER" id="PTHR43847">
    <property type="entry name" value="BLL3993 PROTEIN"/>
    <property type="match status" value="1"/>
</dbReference>
<evidence type="ECO:0000256" key="5">
    <source>
        <dbReference type="SAM" id="Phobius"/>
    </source>
</evidence>
<dbReference type="Gene3D" id="1.20.120.1630">
    <property type="match status" value="1"/>
</dbReference>
<proteinExistence type="predicted"/>
<reference evidence="6" key="1">
    <citation type="submission" date="2020-02" db="EMBL/GenBank/DDBJ databases">
        <authorList>
            <person name="Meier V. D."/>
        </authorList>
    </citation>
    <scope>NUCLEOTIDE SEQUENCE</scope>
    <source>
        <strain evidence="6">AVDCRST_MAG28</strain>
    </source>
</reference>
<organism evidence="6">
    <name type="scientific">uncultured Rubrobacteraceae bacterium</name>
    <dbReference type="NCBI Taxonomy" id="349277"/>
    <lineage>
        <taxon>Bacteria</taxon>
        <taxon>Bacillati</taxon>
        <taxon>Actinomycetota</taxon>
        <taxon>Rubrobacteria</taxon>
        <taxon>Rubrobacterales</taxon>
        <taxon>Rubrobacteraceae</taxon>
        <taxon>environmental samples</taxon>
    </lineage>
</organism>
<keyword evidence="3 5" id="KW-1133">Transmembrane helix</keyword>
<dbReference type="AlphaFoldDB" id="A0A6J4R1A2"/>
<dbReference type="GO" id="GO:0016020">
    <property type="term" value="C:membrane"/>
    <property type="evidence" value="ECO:0007669"/>
    <property type="project" value="UniProtKB-SubCell"/>
</dbReference>
<feature type="transmembrane region" description="Helical" evidence="5">
    <location>
        <begin position="44"/>
        <end position="65"/>
    </location>
</feature>
<keyword evidence="6" id="KW-0808">Transferase</keyword>
<keyword evidence="6" id="KW-0489">Methyltransferase</keyword>
<dbReference type="InterPro" id="IPR052527">
    <property type="entry name" value="Metal_cation-efflux_comp"/>
</dbReference>
<evidence type="ECO:0000256" key="3">
    <source>
        <dbReference type="ARBA" id="ARBA00022989"/>
    </source>
</evidence>
<dbReference type="InterPro" id="IPR007269">
    <property type="entry name" value="ICMT_MeTrfase"/>
</dbReference>
<comment type="subcellular location">
    <subcellularLocation>
        <location evidence="1">Membrane</location>
        <topology evidence="1">Multi-pass membrane protein</topology>
    </subcellularLocation>
</comment>
<protein>
    <submittedName>
        <fullName evidence="6">Alkylpyrone O-methyltransferase (B. subtilis BpsB)</fullName>
    </submittedName>
</protein>
<evidence type="ECO:0000256" key="4">
    <source>
        <dbReference type="ARBA" id="ARBA00023136"/>
    </source>
</evidence>
<keyword evidence="4 5" id="KW-0472">Membrane</keyword>
<feature type="transmembrane region" description="Helical" evidence="5">
    <location>
        <begin position="125"/>
        <end position="158"/>
    </location>
</feature>
<feature type="transmembrane region" description="Helical" evidence="5">
    <location>
        <begin position="72"/>
        <end position="91"/>
    </location>
</feature>
<accession>A0A6J4R1A2</accession>
<keyword evidence="2 5" id="KW-0812">Transmembrane</keyword>
<gene>
    <name evidence="6" type="ORF">AVDCRST_MAG28-3312</name>
</gene>
<evidence type="ECO:0000256" key="1">
    <source>
        <dbReference type="ARBA" id="ARBA00004141"/>
    </source>
</evidence>
<evidence type="ECO:0000313" key="6">
    <source>
        <dbReference type="EMBL" id="CAA9461262.1"/>
    </source>
</evidence>
<dbReference type="PANTHER" id="PTHR43847:SF1">
    <property type="entry name" value="BLL3993 PROTEIN"/>
    <property type="match status" value="1"/>
</dbReference>
<dbReference type="GO" id="GO:0032259">
    <property type="term" value="P:methylation"/>
    <property type="evidence" value="ECO:0007669"/>
    <property type="project" value="UniProtKB-KW"/>
</dbReference>